<dbReference type="PANTHER" id="PTHR42979">
    <property type="entry name" value="3-ISOPROPYLMALATE DEHYDROGENASE"/>
    <property type="match status" value="1"/>
</dbReference>
<dbReference type="GO" id="GO:0005829">
    <property type="term" value="C:cytosol"/>
    <property type="evidence" value="ECO:0007669"/>
    <property type="project" value="TreeGrafter"/>
</dbReference>
<feature type="domain" description="Isopropylmalate dehydrogenase-like" evidence="18">
    <location>
        <begin position="22"/>
        <end position="355"/>
    </location>
</feature>
<evidence type="ECO:0000256" key="5">
    <source>
        <dbReference type="ARBA" id="ARBA00008319"/>
    </source>
</evidence>
<organism evidence="19">
    <name type="scientific">Fischerella sp. CENA298</name>
    <dbReference type="NCBI Taxonomy" id="1622126"/>
    <lineage>
        <taxon>Bacteria</taxon>
        <taxon>Bacillati</taxon>
        <taxon>Cyanobacteriota</taxon>
        <taxon>Cyanophyceae</taxon>
        <taxon>Nostocales</taxon>
        <taxon>Hapalosiphonaceae</taxon>
        <taxon>Fischerella</taxon>
    </lineage>
</organism>
<evidence type="ECO:0000256" key="8">
    <source>
        <dbReference type="ARBA" id="ARBA00019276"/>
    </source>
</evidence>
<keyword evidence="12" id="KW-0460">Magnesium</keyword>
<keyword evidence="11" id="KW-0479">Metal-binding</keyword>
<comment type="similarity">
    <text evidence="5">Belongs to the isocitrate and isopropylmalate dehydrogenases family. LeuB type 1 subfamily.</text>
</comment>
<evidence type="ECO:0000256" key="9">
    <source>
        <dbReference type="ARBA" id="ARBA00022430"/>
    </source>
</evidence>
<dbReference type="GO" id="GO:0000287">
    <property type="term" value="F:magnesium ion binding"/>
    <property type="evidence" value="ECO:0007669"/>
    <property type="project" value="InterPro"/>
</dbReference>
<evidence type="ECO:0000256" key="4">
    <source>
        <dbReference type="ARBA" id="ARBA00004762"/>
    </source>
</evidence>
<comment type="catalytic activity">
    <reaction evidence="1">
        <text>(2R,3S)-3-isopropylmalate + NAD(+) = 4-methyl-2-oxopentanoate + CO2 + NADH</text>
        <dbReference type="Rhea" id="RHEA:32271"/>
        <dbReference type="ChEBI" id="CHEBI:16526"/>
        <dbReference type="ChEBI" id="CHEBI:17865"/>
        <dbReference type="ChEBI" id="CHEBI:35121"/>
        <dbReference type="ChEBI" id="CHEBI:57540"/>
        <dbReference type="ChEBI" id="CHEBI:57945"/>
        <dbReference type="EC" id="1.1.1.85"/>
    </reaction>
</comment>
<evidence type="ECO:0000259" key="18">
    <source>
        <dbReference type="SMART" id="SM01329"/>
    </source>
</evidence>
<dbReference type="InterPro" id="IPR024084">
    <property type="entry name" value="IsoPropMal-DH-like_dom"/>
</dbReference>
<reference evidence="19" key="1">
    <citation type="journal article" date="2017" name="ACS Chem. Biol.">
        <title>Simultaneous Production of Anabaenopeptins and Namalides by the Cyanobacterium Nostoc sp. CENA543.</title>
        <authorList>
            <person name="Shishido T.K."/>
            <person name="Jokela J."/>
            <person name="Fewer D.P."/>
            <person name="Wahlsten M."/>
            <person name="Fiore M.F."/>
            <person name="Sivonen K."/>
        </authorList>
    </citation>
    <scope>NUCLEOTIDE SEQUENCE</scope>
    <source>
        <strain evidence="19">CENA298</strain>
    </source>
</reference>
<accession>A0A2P1CYY2</accession>
<protein>
    <recommendedName>
        <fullName evidence="8">3-isopropylmalate dehydrogenase</fullName>
        <ecNumber evidence="7">1.1.1.85</ecNumber>
    </recommendedName>
    <alternativeName>
        <fullName evidence="17">3-IPM-DH</fullName>
    </alternativeName>
    <alternativeName>
        <fullName evidence="16">Beta-IPM dehydrogenase</fullName>
    </alternativeName>
</protein>
<evidence type="ECO:0000256" key="3">
    <source>
        <dbReference type="ARBA" id="ARBA00001946"/>
    </source>
</evidence>
<comment type="subunit">
    <text evidence="6">Homodimer.</text>
</comment>
<keyword evidence="14" id="KW-0520">NAD</keyword>
<evidence type="ECO:0000256" key="1">
    <source>
        <dbReference type="ARBA" id="ARBA00000624"/>
    </source>
</evidence>
<comment type="pathway">
    <text evidence="4">Amino-acid biosynthesis; L-leucine biosynthesis; L-leucine from 3-methyl-2-oxobutanoate: step 3/4.</text>
</comment>
<proteinExistence type="inferred from homology"/>
<keyword evidence="9" id="KW-0432">Leucine biosynthesis</keyword>
<evidence type="ECO:0000313" key="19">
    <source>
        <dbReference type="EMBL" id="AVK43248.1"/>
    </source>
</evidence>
<evidence type="ECO:0000256" key="11">
    <source>
        <dbReference type="ARBA" id="ARBA00022723"/>
    </source>
</evidence>
<dbReference type="SUPFAM" id="SSF53659">
    <property type="entry name" value="Isocitrate/Isopropylmalate dehydrogenase-like"/>
    <property type="match status" value="1"/>
</dbReference>
<dbReference type="GO" id="GO:0003862">
    <property type="term" value="F:3-isopropylmalate dehydrogenase activity"/>
    <property type="evidence" value="ECO:0007669"/>
    <property type="project" value="UniProtKB-EC"/>
</dbReference>
<dbReference type="EC" id="1.1.1.85" evidence="7"/>
<dbReference type="InterPro" id="IPR019818">
    <property type="entry name" value="IsoCit/isopropylmalate_DH_CS"/>
</dbReference>
<dbReference type="AlphaFoldDB" id="A0A2P1CYY2"/>
<evidence type="ECO:0000256" key="2">
    <source>
        <dbReference type="ARBA" id="ARBA00001936"/>
    </source>
</evidence>
<reference evidence="19" key="2">
    <citation type="submission" date="2018-04" db="EMBL/GenBank/DDBJ databases">
        <authorList>
            <person name="Go L.Y."/>
            <person name="Mitchell J.A."/>
        </authorList>
    </citation>
    <scope>NUCLEOTIDE SEQUENCE</scope>
    <source>
        <strain evidence="19">CENA298</strain>
    </source>
</reference>
<keyword evidence="15" id="KW-0100">Branched-chain amino acid biosynthesis</keyword>
<keyword evidence="13" id="KW-0560">Oxidoreductase</keyword>
<name>A0A2P1CYY2_9CYAN</name>
<evidence type="ECO:0000256" key="6">
    <source>
        <dbReference type="ARBA" id="ARBA00011738"/>
    </source>
</evidence>
<dbReference type="Gene3D" id="3.40.718.10">
    <property type="entry name" value="Isopropylmalate Dehydrogenase"/>
    <property type="match status" value="1"/>
</dbReference>
<dbReference type="EMBL" id="MF741685">
    <property type="protein sequence ID" value="AVK43248.1"/>
    <property type="molecule type" value="Genomic_DNA"/>
</dbReference>
<evidence type="ECO:0000256" key="7">
    <source>
        <dbReference type="ARBA" id="ARBA00013101"/>
    </source>
</evidence>
<evidence type="ECO:0000256" key="10">
    <source>
        <dbReference type="ARBA" id="ARBA00022605"/>
    </source>
</evidence>
<evidence type="ECO:0000256" key="12">
    <source>
        <dbReference type="ARBA" id="ARBA00022842"/>
    </source>
</evidence>
<dbReference type="GO" id="GO:0009098">
    <property type="term" value="P:L-leucine biosynthetic process"/>
    <property type="evidence" value="ECO:0007669"/>
    <property type="project" value="UniProtKB-UniPathway"/>
</dbReference>
<dbReference type="PROSITE" id="PS00470">
    <property type="entry name" value="IDH_IMDH"/>
    <property type="match status" value="1"/>
</dbReference>
<sequence length="375" mass="41252">MGKSCSINKYVRMESLNNLSYRIVAIGGEGIGPEVVEASLKVLQLVAKLEGFTLHVDYGWLGATALEQFGSYFPQATAELCNGSDGIVFGAVTQGGLLELRKYYDFFCNLRPIRILNSLVHKSSLRPEKFQGLDILVIRELVSGIYFGPAGRAKDEKGAYGYHTMLYYDEEIRRIARQALRKAQQRRGLLTVAHKENALPHLPWTRLVQEEATQFPDVVVEPMLVDNLAMQMVLNPQRFDVILASNLFGDILSDIGGALVGSLGLLGSASLNADGFGLYEAVHGTAPDIAGLGIANPLGTLAACVLMLQQWGEVRAAQRIMAAQERVLAKGYRTADLSPQGAEILVNTEKLIDLLLEELSSEQRFEFEELYESIK</sequence>
<dbReference type="UniPathway" id="UPA00048">
    <property type="reaction ID" value="UER00072"/>
</dbReference>
<dbReference type="SMART" id="SM01329">
    <property type="entry name" value="Iso_dh"/>
    <property type="match status" value="1"/>
</dbReference>
<evidence type="ECO:0000256" key="15">
    <source>
        <dbReference type="ARBA" id="ARBA00023304"/>
    </source>
</evidence>
<dbReference type="InterPro" id="IPR004429">
    <property type="entry name" value="Isopropylmalate_DH"/>
</dbReference>
<dbReference type="GO" id="GO:0051287">
    <property type="term" value="F:NAD binding"/>
    <property type="evidence" value="ECO:0007669"/>
    <property type="project" value="InterPro"/>
</dbReference>
<evidence type="ECO:0000256" key="14">
    <source>
        <dbReference type="ARBA" id="ARBA00023027"/>
    </source>
</evidence>
<comment type="cofactor">
    <cofactor evidence="3">
        <name>Mg(2+)</name>
        <dbReference type="ChEBI" id="CHEBI:18420"/>
    </cofactor>
</comment>
<comment type="cofactor">
    <cofactor evidence="2">
        <name>Mn(2+)</name>
        <dbReference type="ChEBI" id="CHEBI:29035"/>
    </cofactor>
</comment>
<evidence type="ECO:0000256" key="13">
    <source>
        <dbReference type="ARBA" id="ARBA00023002"/>
    </source>
</evidence>
<dbReference type="PANTHER" id="PTHR42979:SF1">
    <property type="entry name" value="3-ISOPROPYLMALATE DEHYDROGENASE"/>
    <property type="match status" value="1"/>
</dbReference>
<evidence type="ECO:0000256" key="16">
    <source>
        <dbReference type="ARBA" id="ARBA00030010"/>
    </source>
</evidence>
<evidence type="ECO:0000256" key="17">
    <source>
        <dbReference type="ARBA" id="ARBA00033138"/>
    </source>
</evidence>
<dbReference type="Pfam" id="PF00180">
    <property type="entry name" value="Iso_dh"/>
    <property type="match status" value="1"/>
</dbReference>
<keyword evidence="10" id="KW-0028">Amino-acid biosynthesis</keyword>